<organism evidence="2 3">
    <name type="scientific">Tritrichomonas musculus</name>
    <dbReference type="NCBI Taxonomy" id="1915356"/>
    <lineage>
        <taxon>Eukaryota</taxon>
        <taxon>Metamonada</taxon>
        <taxon>Parabasalia</taxon>
        <taxon>Tritrichomonadida</taxon>
        <taxon>Tritrichomonadidae</taxon>
        <taxon>Tritrichomonas</taxon>
    </lineage>
</organism>
<reference evidence="2 3" key="1">
    <citation type="submission" date="2024-04" db="EMBL/GenBank/DDBJ databases">
        <title>Tritrichomonas musculus Genome.</title>
        <authorList>
            <person name="Alves-Ferreira E."/>
            <person name="Grigg M."/>
            <person name="Lorenzi H."/>
            <person name="Galac M."/>
        </authorList>
    </citation>
    <scope>NUCLEOTIDE SEQUENCE [LARGE SCALE GENOMIC DNA]</scope>
    <source>
        <strain evidence="2 3">EAF2021</strain>
    </source>
</reference>
<dbReference type="Proteomes" id="UP001470230">
    <property type="component" value="Unassembled WGS sequence"/>
</dbReference>
<evidence type="ECO:0000256" key="1">
    <source>
        <dbReference type="SAM" id="MobiDB-lite"/>
    </source>
</evidence>
<feature type="compositionally biased region" description="Basic and acidic residues" evidence="1">
    <location>
        <begin position="1017"/>
        <end position="1041"/>
    </location>
</feature>
<comment type="caution">
    <text evidence="2">The sequence shown here is derived from an EMBL/GenBank/DDBJ whole genome shotgun (WGS) entry which is preliminary data.</text>
</comment>
<proteinExistence type="predicted"/>
<feature type="compositionally biased region" description="Basic and acidic residues" evidence="1">
    <location>
        <begin position="1133"/>
        <end position="1148"/>
    </location>
</feature>
<evidence type="ECO:0000313" key="3">
    <source>
        <dbReference type="Proteomes" id="UP001470230"/>
    </source>
</evidence>
<protein>
    <submittedName>
        <fullName evidence="2">Uncharacterized protein</fullName>
    </submittedName>
</protein>
<dbReference type="SUPFAM" id="SSF50969">
    <property type="entry name" value="YVTN repeat-like/Quinoprotein amine dehydrogenase"/>
    <property type="match status" value="1"/>
</dbReference>
<feature type="compositionally biased region" description="Basic residues" evidence="1">
    <location>
        <begin position="955"/>
        <end position="967"/>
    </location>
</feature>
<dbReference type="EMBL" id="JAPFFF010000007">
    <property type="protein sequence ID" value="KAK8886333.1"/>
    <property type="molecule type" value="Genomic_DNA"/>
</dbReference>
<feature type="region of interest" description="Disordered" evidence="1">
    <location>
        <begin position="1193"/>
        <end position="1212"/>
    </location>
</feature>
<feature type="compositionally biased region" description="Polar residues" evidence="1">
    <location>
        <begin position="999"/>
        <end position="1016"/>
    </location>
</feature>
<keyword evidence="3" id="KW-1185">Reference proteome</keyword>
<feature type="region of interest" description="Disordered" evidence="1">
    <location>
        <begin position="907"/>
        <end position="1162"/>
    </location>
</feature>
<sequence>METLTISLKETFRKGIPNAKILNVCQFGDAEYLICTKNQVFHFSAFKDSGNNLVRLNYAFKTCIFIKDLNIICAIGSSLPNIVFFSIRSGFPLICEAYRLSSSLYDTIQYSPKSRKLIVSGDTVEIFDMVVEWKLFEIDPMITLINKLSFSCGRMTSNVYLDELRQILIIPSILGISTVDLTNLSGSPNHNLNNSVSSYQLGTIPFQTMAFYNSPKISKKTSLSNIPFKSLITTNSNGDISLWNSSSIKTCHPIHNFRKLNEVSILCEFVDNEFCLFVTESKPNYFVILFDIKTGKNIKLTSFDTKVLKMSVISKNNVSFITENFYVIYQLNIPWHLFSKTASNAVAIRRYPTNAQLNSFSGSSRPKAARVATLFDDGIVSLFSPDVHFLLTEIGTTCSCRIVDFIYDRCSSLRIRDKIISIKNINEQCHFFNSTDSNSDKISNSKSETSKIIFDSNLATSKINLNSNLATSKIDNSTLVAFNFDDIKKERMTQKTDKVNNSISVNFLPQLIKLKKKEKLKRFRELGERFILLLDDGTLQIFTSENDNFTLSRTISTMNLSSIAMTYIKDEDDSNSIFPVFIGFNKDGKLLSFHFDTFEVLSRTGLSTNLSKSQPYPLFVCIHHQTNSIYAIYENEIAVIDSGLKKIIQTEPLNSRPKYASLEDNLLLIAFENRTIVIRHLNGQQASFTEESIKLLENVTFAIVQYETFIIVTDDKTVRLGQSFDHCAHFEFPFKIFSAGFLNPELDLALGLDYEVMVIRRSIWYPFIKNPFECASDNSDPKSESYITAIHGKAVMYNIADEEEEADKLHEKNLSISSSSSFPSPLRASKNFSLHKSSPSLVKAKGTQNSNGLQNGQNEGEILPLNRKKKLPELRTKEEMLNDRKFQELFKDIGSSFVDSSKKIISGAAPGKHDDSYQHKNSVTDTTKTHAKIRVTDSLAGVPPNGTDNDDSHEIKKKMKKKKKVAKKSAVDQNVYKMDDQNELKNQQQSHHSPKPPQVKQSESSPRPRSIGNTKSSEARTVESVRGTGRGDSKEEGEGRGSESLTRRQAASAARMEQSAGVSEEVATGNGNDEIISIIESSSNGAESEANSSADDEQAGDMREPCSHAHSADTGASGDTIKGSHANNNNSDVEMHARSSNDDAERHANSCSSGEESRAEGDIHSDVIEGMKSDTHYCDDRLLPQLSQHQSLNVEEQHQIKSTTASPGVTHNCQPLLEPTEKISVKTVNNRPPEVKKFISLDRHSDLTSSSPDLLLLQAQLGQVKITAKPRKSDQLLAQSGTHDDLHARKELPLITVHLIQRSFTRTRSEYCLVRTVEQQPERREGYGENGFYEFQIQRLAKLRKTVELQQINNNRSFDTNRREMVSIRPLLAAKEKQNQTRKEARNMRRDFIKMKGTDRQPLGNVELSIQVFHPNTTKK</sequence>
<name>A0ABR2K634_9EUKA</name>
<feature type="compositionally biased region" description="Basic and acidic residues" evidence="1">
    <location>
        <begin position="1100"/>
        <end position="1111"/>
    </location>
</feature>
<gene>
    <name evidence="2" type="ORF">M9Y10_041796</name>
</gene>
<dbReference type="InterPro" id="IPR011044">
    <property type="entry name" value="Quino_amine_DH_bsu"/>
</dbReference>
<feature type="compositionally biased region" description="Low complexity" evidence="1">
    <location>
        <begin position="1069"/>
        <end position="1093"/>
    </location>
</feature>
<evidence type="ECO:0000313" key="2">
    <source>
        <dbReference type="EMBL" id="KAK8886333.1"/>
    </source>
</evidence>
<accession>A0ABR2K634</accession>